<dbReference type="InterPro" id="IPR042268">
    <property type="entry name" value="BamC_C"/>
</dbReference>
<dbReference type="Proteomes" id="UP000288293">
    <property type="component" value="Unassembled WGS sequence"/>
</dbReference>
<reference evidence="1 2" key="1">
    <citation type="journal article" date="2011" name="Front. Microbiol.">
        <title>Genomic signatures of strain selection and enhancement in Bacillus atrophaeus var. globigii, a historical biowarfare simulant.</title>
        <authorList>
            <person name="Gibbons H.S."/>
            <person name="Broomall S.M."/>
            <person name="McNew L.A."/>
            <person name="Daligault H."/>
            <person name="Chapman C."/>
            <person name="Bruce D."/>
            <person name="Karavis M."/>
            <person name="Krepps M."/>
            <person name="McGregor P.A."/>
            <person name="Hong C."/>
            <person name="Park K.H."/>
            <person name="Akmal A."/>
            <person name="Feldman A."/>
            <person name="Lin J.S."/>
            <person name="Chang W.E."/>
            <person name="Higgs B.W."/>
            <person name="Demirev P."/>
            <person name="Lindquist J."/>
            <person name="Liem A."/>
            <person name="Fochler E."/>
            <person name="Read T.D."/>
            <person name="Tapia R."/>
            <person name="Johnson S."/>
            <person name="Bishop-Lilly K.A."/>
            <person name="Detter C."/>
            <person name="Han C."/>
            <person name="Sozhamannan S."/>
            <person name="Rosenzweig C.N."/>
            <person name="Skowronski E.W."/>
        </authorList>
    </citation>
    <scope>NUCLEOTIDE SEQUENCE [LARGE SCALE GENOMIC DNA]</scope>
    <source>
        <strain evidence="1 2">MLST1</strain>
    </source>
</reference>
<proteinExistence type="predicted"/>
<keyword evidence="2" id="KW-1185">Reference proteome</keyword>
<evidence type="ECO:0008006" key="3">
    <source>
        <dbReference type="Google" id="ProtNLM"/>
    </source>
</evidence>
<evidence type="ECO:0000313" key="2">
    <source>
        <dbReference type="Proteomes" id="UP000288293"/>
    </source>
</evidence>
<evidence type="ECO:0000313" key="1">
    <source>
        <dbReference type="EMBL" id="RUO25752.1"/>
    </source>
</evidence>
<comment type="caution">
    <text evidence="1">The sequence shown here is derived from an EMBL/GenBank/DDBJ whole genome shotgun (WGS) entry which is preliminary data.</text>
</comment>
<dbReference type="InterPro" id="IPR010653">
    <property type="entry name" value="NlpB/DapX"/>
</dbReference>
<dbReference type="PROSITE" id="PS51257">
    <property type="entry name" value="PROKAR_LIPOPROTEIN"/>
    <property type="match status" value="1"/>
</dbReference>
<sequence length="364" mass="41983">MKFWRGFAAVSTLIVVAGCSSQRDVAQGDFDYLELEENSAILVPQGLNPVIPHPDYIIPEQEHYSGRLGREQSIRSPRQVMPLVPGSRIEESNRNSRIWFDAIEDMDNVADWVWRELLELVDDYDVDIESSAEQEHLHTSRFILEQGSLARSGFFNRLSRQRDPIESEQAFKINMEAPEHGRTAMVEVTADDIRWLIGGKQVEEPLFIQRQLEADFLNQLSLRLQRGYESERVASVRATRALRHAESPQGHPAYALDTGFDSGWVMMPGVFSYLDFIVEDLNQRDGRYYVNYQPGGTRGWFSRLAFWRSSETPLGIPRGEYLFEVDEVEGIFYIVIRRDDELLSEEQLDDMFPMFAEAFSEHSD</sequence>
<gene>
    <name evidence="1" type="ORF">CWE09_03200</name>
</gene>
<name>A0A432W6T9_9GAMM</name>
<organism evidence="1 2">
    <name type="scientific">Aliidiomarina minuta</name>
    <dbReference type="NCBI Taxonomy" id="880057"/>
    <lineage>
        <taxon>Bacteria</taxon>
        <taxon>Pseudomonadati</taxon>
        <taxon>Pseudomonadota</taxon>
        <taxon>Gammaproteobacteria</taxon>
        <taxon>Alteromonadales</taxon>
        <taxon>Idiomarinaceae</taxon>
        <taxon>Aliidiomarina</taxon>
    </lineage>
</organism>
<protein>
    <recommendedName>
        <fullName evidence="3">Outer membrane protein assembly factor BamC</fullName>
    </recommendedName>
</protein>
<dbReference type="Pfam" id="PF06804">
    <property type="entry name" value="Lipoprotein_18"/>
    <property type="match status" value="1"/>
</dbReference>
<dbReference type="AlphaFoldDB" id="A0A432W6T9"/>
<accession>A0A432W6T9</accession>
<dbReference type="RefSeq" id="WP_126802569.1">
    <property type="nucleotide sequence ID" value="NZ_PIPL01000001.1"/>
</dbReference>
<dbReference type="OrthoDB" id="5598420at2"/>
<dbReference type="Gene3D" id="3.30.310.170">
    <property type="entry name" value="Outer membrane protein assembly factor BamC"/>
    <property type="match status" value="1"/>
</dbReference>
<dbReference type="EMBL" id="PIPL01000001">
    <property type="protein sequence ID" value="RUO25752.1"/>
    <property type="molecule type" value="Genomic_DNA"/>
</dbReference>